<dbReference type="GO" id="GO:0007338">
    <property type="term" value="P:single fertilization"/>
    <property type="evidence" value="ECO:0007669"/>
    <property type="project" value="Ensembl"/>
</dbReference>
<dbReference type="Pfam" id="PF08709">
    <property type="entry name" value="Ins145_P3_rec"/>
    <property type="match status" value="1"/>
</dbReference>
<accession>A0A8C5UR25</accession>
<dbReference type="GO" id="GO:0042803">
    <property type="term" value="F:protein homodimerization activity"/>
    <property type="evidence" value="ECO:0007669"/>
    <property type="project" value="Ensembl"/>
</dbReference>
<dbReference type="SUPFAM" id="SSF48371">
    <property type="entry name" value="ARM repeat"/>
    <property type="match status" value="1"/>
</dbReference>
<feature type="transmembrane region" description="Helical" evidence="19">
    <location>
        <begin position="2266"/>
        <end position="2291"/>
    </location>
</feature>
<dbReference type="GO" id="GO:0050849">
    <property type="term" value="P:negative regulation of calcium-mediated signaling"/>
    <property type="evidence" value="ECO:0007669"/>
    <property type="project" value="Ensembl"/>
</dbReference>
<dbReference type="EMBL" id="ABDC03028766">
    <property type="status" value="NOT_ANNOTATED_CDS"/>
    <property type="molecule type" value="Genomic_DNA"/>
</dbReference>
<dbReference type="GO" id="GO:1903514">
    <property type="term" value="P:release of sequestered calcium ion into cytosol by endoplasmic reticulum"/>
    <property type="evidence" value="ECO:0007669"/>
    <property type="project" value="Ensembl"/>
</dbReference>
<comment type="subcellular location">
    <subcellularLocation>
        <location evidence="2">Cytoplasmic vesicle</location>
        <location evidence="2">Secretory vesicle membrane</location>
        <topology evidence="2">Multi-pass membrane protein</topology>
    </subcellularLocation>
    <subcellularLocation>
        <location evidence="1 19">Endoplasmic reticulum membrane</location>
        <topology evidence="1 19">Multi-pass membrane protein</topology>
    </subcellularLocation>
</comment>
<keyword evidence="13 19" id="KW-0472">Membrane</keyword>
<dbReference type="GO" id="GO:0051289">
    <property type="term" value="P:protein homotetramerization"/>
    <property type="evidence" value="ECO:0007669"/>
    <property type="project" value="Ensembl"/>
</dbReference>
<dbReference type="SUPFAM" id="SSF82109">
    <property type="entry name" value="MIR domain"/>
    <property type="match status" value="2"/>
</dbReference>
<reference evidence="22" key="3">
    <citation type="submission" date="2025-09" db="UniProtKB">
        <authorList>
            <consortium name="Ensembl"/>
        </authorList>
    </citation>
    <scope>IDENTIFICATION</scope>
</reference>
<evidence type="ECO:0000256" key="11">
    <source>
        <dbReference type="ARBA" id="ARBA00022989"/>
    </source>
</evidence>
<dbReference type="GO" id="GO:0005789">
    <property type="term" value="C:endoplasmic reticulum membrane"/>
    <property type="evidence" value="ECO:0007669"/>
    <property type="project" value="UniProtKB-SubCell"/>
</dbReference>
<evidence type="ECO:0000256" key="5">
    <source>
        <dbReference type="ARBA" id="ARBA00022568"/>
    </source>
</evidence>
<keyword evidence="15 19" id="KW-1071">Ligand-gated ion channel</keyword>
<evidence type="ECO:0000256" key="16">
    <source>
        <dbReference type="ARBA" id="ARBA00023303"/>
    </source>
</evidence>
<keyword evidence="11 19" id="KW-1133">Transmembrane helix</keyword>
<dbReference type="Pfam" id="PF02815">
    <property type="entry name" value="MIR"/>
    <property type="match status" value="1"/>
</dbReference>
<dbReference type="GO" id="GO:0043065">
    <property type="term" value="P:positive regulation of apoptotic process"/>
    <property type="evidence" value="ECO:0007669"/>
    <property type="project" value="Ensembl"/>
</dbReference>
<feature type="transmembrane region" description="Helical" evidence="19">
    <location>
        <begin position="2179"/>
        <end position="2197"/>
    </location>
</feature>
<dbReference type="InterPro" id="IPR016024">
    <property type="entry name" value="ARM-type_fold"/>
</dbReference>
<dbReference type="EMBL" id="ABDC03028770">
    <property type="status" value="NOT_ANNOTATED_CDS"/>
    <property type="molecule type" value="Genomic_DNA"/>
</dbReference>
<dbReference type="GO" id="GO:0050882">
    <property type="term" value="P:voluntary musculoskeletal movement"/>
    <property type="evidence" value="ECO:0007669"/>
    <property type="project" value="Ensembl"/>
</dbReference>
<feature type="region of interest" description="Disordered" evidence="20">
    <location>
        <begin position="1"/>
        <end position="27"/>
    </location>
</feature>
<evidence type="ECO:0000256" key="13">
    <source>
        <dbReference type="ARBA" id="ARBA00023136"/>
    </source>
</evidence>
<dbReference type="PANTHER" id="PTHR45816">
    <property type="entry name" value="MIR DOMAIN-CONTAINING PROTEIN"/>
    <property type="match status" value="1"/>
</dbReference>
<dbReference type="Gene3D" id="1.25.10.30">
    <property type="entry name" value="IP3 receptor type 1 binding core, RIH domain"/>
    <property type="match status" value="1"/>
</dbReference>
<dbReference type="SUPFAM" id="SSF100909">
    <property type="entry name" value="IP3 receptor type 1 binding core, domain 2"/>
    <property type="match status" value="2"/>
</dbReference>
<comment type="function">
    <text evidence="19">Receptor for inositol 1,4,5-trisphosphate, a second messenger that mediates the release of intracellular calcium.</text>
</comment>
<dbReference type="GO" id="GO:0042045">
    <property type="term" value="P:epithelial fluid transport"/>
    <property type="evidence" value="ECO:0007669"/>
    <property type="project" value="Ensembl"/>
</dbReference>
<dbReference type="Pfam" id="PF00520">
    <property type="entry name" value="Ion_trans"/>
    <property type="match status" value="1"/>
</dbReference>
<dbReference type="PRINTS" id="PR00779">
    <property type="entry name" value="INSP3RECEPTR"/>
</dbReference>
<feature type="compositionally biased region" description="Basic and acidic residues" evidence="20">
    <location>
        <begin position="1"/>
        <end position="11"/>
    </location>
</feature>
<feature type="region of interest" description="Disordered" evidence="20">
    <location>
        <begin position="1081"/>
        <end position="1113"/>
    </location>
</feature>
<feature type="domain" description="MIR" evidence="21">
    <location>
        <begin position="314"/>
        <end position="370"/>
    </location>
</feature>
<evidence type="ECO:0000256" key="7">
    <source>
        <dbReference type="ARBA" id="ARBA00022692"/>
    </source>
</evidence>
<keyword evidence="12 19" id="KW-0406">Ion transport</keyword>
<dbReference type="GO" id="GO:0031088">
    <property type="term" value="C:platelet dense granule membrane"/>
    <property type="evidence" value="ECO:0007669"/>
    <property type="project" value="Ensembl"/>
</dbReference>
<dbReference type="GO" id="GO:0031094">
    <property type="term" value="C:platelet dense tubular network"/>
    <property type="evidence" value="ECO:0007669"/>
    <property type="project" value="Ensembl"/>
</dbReference>
<feature type="region of interest" description="Disordered" evidence="20">
    <location>
        <begin position="1655"/>
        <end position="1691"/>
    </location>
</feature>
<gene>
    <name evidence="22" type="primary">ITPR1</name>
</gene>
<proteinExistence type="inferred from homology"/>
<dbReference type="EMBL" id="ABDC03028765">
    <property type="status" value="NOT_ANNOTATED_CDS"/>
    <property type="molecule type" value="Genomic_DNA"/>
</dbReference>
<dbReference type="EMBL" id="ABDC03028763">
    <property type="status" value="NOT_ANNOTATED_CDS"/>
    <property type="molecule type" value="Genomic_DNA"/>
</dbReference>
<dbReference type="GO" id="GO:0000902">
    <property type="term" value="P:cell morphogenesis"/>
    <property type="evidence" value="ECO:0007669"/>
    <property type="project" value="Ensembl"/>
</dbReference>
<dbReference type="InterPro" id="IPR000699">
    <property type="entry name" value="RIH_dom"/>
</dbReference>
<name>A0A8C5UR25_MICMU</name>
<evidence type="ECO:0000313" key="23">
    <source>
        <dbReference type="Proteomes" id="UP000694394"/>
    </source>
</evidence>
<dbReference type="EMBL" id="ABDC03028767">
    <property type="status" value="NOT_ANNOTATED_CDS"/>
    <property type="molecule type" value="Genomic_DNA"/>
</dbReference>
<dbReference type="GO" id="GO:0009791">
    <property type="term" value="P:post-embryonic development"/>
    <property type="evidence" value="ECO:0007669"/>
    <property type="project" value="Ensembl"/>
</dbReference>
<dbReference type="PANTHER" id="PTHR45816:SF2">
    <property type="entry name" value="INOSITOL 1,4,5-TRISPHOSPHATE RECEPTOR"/>
    <property type="match status" value="1"/>
</dbReference>
<dbReference type="GO" id="GO:0030658">
    <property type="term" value="C:transport vesicle membrane"/>
    <property type="evidence" value="ECO:0007669"/>
    <property type="project" value="UniProtKB-SubCell"/>
</dbReference>
<evidence type="ECO:0000256" key="8">
    <source>
        <dbReference type="ARBA" id="ARBA00022737"/>
    </source>
</evidence>
<dbReference type="GO" id="GO:0007207">
    <property type="term" value="P:phospholipase C-activating G protein-coupled acetylcholine receptor signaling pathway"/>
    <property type="evidence" value="ECO:0007669"/>
    <property type="project" value="Ensembl"/>
</dbReference>
<evidence type="ECO:0000256" key="3">
    <source>
        <dbReference type="ARBA" id="ARBA00009453"/>
    </source>
</evidence>
<dbReference type="GO" id="GO:0001666">
    <property type="term" value="P:response to hypoxia"/>
    <property type="evidence" value="ECO:0007669"/>
    <property type="project" value="Ensembl"/>
</dbReference>
<feature type="compositionally biased region" description="Low complexity" evidence="20">
    <location>
        <begin position="949"/>
        <end position="964"/>
    </location>
</feature>
<organism evidence="22 23">
    <name type="scientific">Microcebus murinus</name>
    <name type="common">Gray mouse lemur</name>
    <name type="synonym">Lemur murinus</name>
    <dbReference type="NCBI Taxonomy" id="30608"/>
    <lineage>
        <taxon>Eukaryota</taxon>
        <taxon>Metazoa</taxon>
        <taxon>Chordata</taxon>
        <taxon>Craniata</taxon>
        <taxon>Vertebrata</taxon>
        <taxon>Euteleostomi</taxon>
        <taxon>Mammalia</taxon>
        <taxon>Eutheria</taxon>
        <taxon>Euarchontoglires</taxon>
        <taxon>Primates</taxon>
        <taxon>Strepsirrhini</taxon>
        <taxon>Lemuriformes</taxon>
        <taxon>Cheirogaleidae</taxon>
        <taxon>Microcebus</taxon>
    </lineage>
</organism>
<dbReference type="Proteomes" id="UP000694394">
    <property type="component" value="Chromosome 26"/>
</dbReference>
<evidence type="ECO:0000256" key="12">
    <source>
        <dbReference type="ARBA" id="ARBA00023065"/>
    </source>
</evidence>
<dbReference type="GO" id="GO:0014069">
    <property type="term" value="C:postsynaptic density"/>
    <property type="evidence" value="ECO:0007669"/>
    <property type="project" value="Ensembl"/>
</dbReference>
<dbReference type="PROSITE" id="PS50919">
    <property type="entry name" value="MIR"/>
    <property type="match status" value="2"/>
</dbReference>
<dbReference type="GO" id="GO:0070059">
    <property type="term" value="P:intrinsic apoptotic signaling pathway in response to endoplasmic reticulum stress"/>
    <property type="evidence" value="ECO:0007669"/>
    <property type="project" value="Ensembl"/>
</dbReference>
<keyword evidence="6 19" id="KW-0107">Calcium channel</keyword>
<evidence type="ECO:0000256" key="9">
    <source>
        <dbReference type="ARBA" id="ARBA00022824"/>
    </source>
</evidence>
<dbReference type="GeneTree" id="ENSGT00940000155071"/>
<evidence type="ECO:0000256" key="4">
    <source>
        <dbReference type="ARBA" id="ARBA00022448"/>
    </source>
</evidence>
<dbReference type="GO" id="GO:0005730">
    <property type="term" value="C:nucleolus"/>
    <property type="evidence" value="ECO:0007669"/>
    <property type="project" value="Ensembl"/>
</dbReference>
<dbReference type="InterPro" id="IPR013662">
    <property type="entry name" value="RIH_assoc-dom"/>
</dbReference>
<reference evidence="22" key="2">
    <citation type="submission" date="2025-08" db="UniProtKB">
        <authorList>
            <consortium name="Ensembl"/>
        </authorList>
    </citation>
    <scope>IDENTIFICATION</scope>
</reference>
<evidence type="ECO:0000256" key="2">
    <source>
        <dbReference type="ARBA" id="ARBA00004638"/>
    </source>
</evidence>
<keyword evidence="4 19" id="KW-0813">Transport</keyword>
<dbReference type="EMBL" id="ABDC03028761">
    <property type="status" value="NOT_ANNOTATED_CDS"/>
    <property type="molecule type" value="Genomic_DNA"/>
</dbReference>
<evidence type="ECO:0000259" key="21">
    <source>
        <dbReference type="PROSITE" id="PS50919"/>
    </source>
</evidence>
<dbReference type="EMBL" id="ABDC03028769">
    <property type="status" value="NOT_ANNOTATED_CDS"/>
    <property type="molecule type" value="Genomic_DNA"/>
</dbReference>
<dbReference type="InterPro" id="IPR036300">
    <property type="entry name" value="MIR_dom_sf"/>
</dbReference>
<comment type="domain">
    <text evidence="19">The ITPR1 structure has a large solenoid CY assembly built around the central helical bundle made of the C-terminal domains from four ITPR1 subunits. The solenoid scaffold includes domains responsible for binding of ligands and regulatory proteins and is connected via an allosteric nexus at the cytosolic-membrane interface to the transmembrane channel assembly. Six transmembrane helices from each subunit form the central ion-conduction pore.</text>
</comment>
<dbReference type="Pfam" id="PF01365">
    <property type="entry name" value="RYDR_ITPR"/>
    <property type="match status" value="2"/>
</dbReference>
<dbReference type="FunFam" id="1.25.10.30:FF:000001">
    <property type="entry name" value="Inositol 1,4,5-trisphosphate receptor, type 2"/>
    <property type="match status" value="1"/>
</dbReference>
<evidence type="ECO:0000256" key="15">
    <source>
        <dbReference type="ARBA" id="ARBA00023286"/>
    </source>
</evidence>
<keyword evidence="8" id="KW-0677">Repeat</keyword>
<keyword evidence="7 19" id="KW-0812">Transmembrane</keyword>
<comment type="subunit">
    <text evidence="19">Homotetramer.</text>
</comment>
<dbReference type="Gene3D" id="1.10.287.70">
    <property type="match status" value="1"/>
</dbReference>
<keyword evidence="16 19" id="KW-0407">Ion channel</keyword>
<feature type="transmembrane region" description="Helical" evidence="19">
    <location>
        <begin position="2441"/>
        <end position="2464"/>
    </location>
</feature>
<evidence type="ECO:0000313" key="22">
    <source>
        <dbReference type="Ensembl" id="ENSMICP00000004274.3"/>
    </source>
</evidence>
<feature type="compositionally biased region" description="Low complexity" evidence="20">
    <location>
        <begin position="1662"/>
        <end position="1672"/>
    </location>
</feature>
<keyword evidence="10 19" id="KW-0106">Calcium</keyword>
<dbReference type="GO" id="GO:0019855">
    <property type="term" value="F:calcium channel inhibitor activity"/>
    <property type="evidence" value="ECO:0007669"/>
    <property type="project" value="Ensembl"/>
</dbReference>
<dbReference type="GO" id="GO:1990806">
    <property type="term" value="P:ligand-gated ion channel signaling pathway"/>
    <property type="evidence" value="ECO:0007669"/>
    <property type="project" value="Ensembl"/>
</dbReference>
<dbReference type="Gene3D" id="2.80.10.50">
    <property type="match status" value="2"/>
</dbReference>
<dbReference type="GO" id="GO:0098695">
    <property type="term" value="F:inositol 1,4,5-trisphosphate receptor activity involved in regulation of postsynaptic cytosolic calcium levels"/>
    <property type="evidence" value="ECO:0007669"/>
    <property type="project" value="Ensembl"/>
</dbReference>
<dbReference type="FunFam" id="1.10.287.70:FF:000079">
    <property type="entry name" value="Inositol 1,4,5-trisphosphate receptor type 3"/>
    <property type="match status" value="1"/>
</dbReference>
<evidence type="ECO:0000256" key="10">
    <source>
        <dbReference type="ARBA" id="ARBA00022837"/>
    </source>
</evidence>
<comment type="catalytic activity">
    <reaction evidence="18">
        <text>Ca(2+)(in) = Ca(2+)(out)</text>
        <dbReference type="Rhea" id="RHEA:29671"/>
        <dbReference type="ChEBI" id="CHEBI:29108"/>
    </reaction>
</comment>
<dbReference type="GO" id="GO:0070679">
    <property type="term" value="F:inositol 1,4,5 trisphosphate binding"/>
    <property type="evidence" value="ECO:0007669"/>
    <property type="project" value="UniProtKB-UniRule"/>
</dbReference>
<keyword evidence="9 19" id="KW-0256">Endoplasmic reticulum</keyword>
<dbReference type="EMBL" id="ABDC03028762">
    <property type="status" value="NOT_ANNOTATED_CDS"/>
    <property type="molecule type" value="Genomic_DNA"/>
</dbReference>
<dbReference type="GO" id="GO:0032024">
    <property type="term" value="P:positive regulation of insulin secretion"/>
    <property type="evidence" value="ECO:0007669"/>
    <property type="project" value="Ensembl"/>
</dbReference>
<dbReference type="GO" id="GO:0032469">
    <property type="term" value="P:endoplasmic reticulum calcium ion homeostasis"/>
    <property type="evidence" value="ECO:0007669"/>
    <property type="project" value="Ensembl"/>
</dbReference>
<comment type="similarity">
    <text evidence="3 19">Belongs to the InsP3 receptor family.</text>
</comment>
<dbReference type="EMBL" id="ABDC03028768">
    <property type="status" value="NOT_ANNOTATED_CDS"/>
    <property type="molecule type" value="Genomic_DNA"/>
</dbReference>
<feature type="compositionally biased region" description="Basic and acidic residues" evidence="20">
    <location>
        <begin position="1094"/>
        <end position="1111"/>
    </location>
</feature>
<keyword evidence="23" id="KW-1185">Reference proteome</keyword>
<dbReference type="InterPro" id="IPR014821">
    <property type="entry name" value="Ins145_P3_rcpt"/>
</dbReference>
<evidence type="ECO:0000256" key="20">
    <source>
        <dbReference type="SAM" id="MobiDB-lite"/>
    </source>
</evidence>
<dbReference type="InterPro" id="IPR015925">
    <property type="entry name" value="Ryanodine_IP3_receptor"/>
</dbReference>
<dbReference type="SMART" id="SM00472">
    <property type="entry name" value="MIR"/>
    <property type="match status" value="2"/>
</dbReference>
<evidence type="ECO:0000256" key="17">
    <source>
        <dbReference type="ARBA" id="ARBA00023329"/>
    </source>
</evidence>
<protein>
    <recommendedName>
        <fullName evidence="19">Inositol 1,4,5-trisphosphate receptor</fullName>
    </recommendedName>
</protein>
<sequence>SQHVGDARPRPEGPCANEPPSPGEKRTCWHLVASSPRKGEALRRQRWKYIVGCQGFHAADLEKKQNETENRKLLGTVIQYGNVIQLLHLKSNKYLTVNKRLPALLEKNAMRVTLDEAGNEGSWFYIQPFYKLRSIGDSVSAGPGLEGAVPSPSPSCVSSWDYRHVNGPVRCLESTVHAEQEKFLTCDEHRKKQHVFLRTTAASRPTSATSSNDRSSPLLQVVQHDPCRGGAGYWNSLFRFKHLATGHYLAAEVDPDFEEECLEFQPPVDPDQDASRSRLRNAQEKMVYSLVSVPEGNDISSIFELDPTTLRGGDSLVPRNSYVRLRHLCTNTWVHSTNIPIDKEEEKPVMLKIGTSPVKEDKEAFAIVPVSPAEVRDLDFANDASKVLGSIAGKLEKGTITQNERRSVTKLLEDLVYFVTGGTNSGQDVLEVVFSKPNRERQKLMREQNILKQIFKLLQAPFTDCGDGPMLRLEELGDQRHAPFRHICRLCYRVLRHSQQDYRKNQEYIAKQFGFMQKQIGYDVLAEDTITALLHNNRKLLEKHITAAEIDTFVSLVRKNREPRFLDYLSDLCVSMNKSIPVTQELICKAVLNPTNADILIETKLVLSRFEFEGVSTGESALEAAEDEEEVWLFWRDSDKEIRSKSVRELAQDAKEGQKEDRDVLSYYRYQLNLFARMCLDRQYLAINEISGQLDVDLILRCMSDENLPYDLRASFCRLMLHMHVDRDPQEQVTPVKYARLWSEIPSEIAIDDYDSSGASKDEIKERFAQTMEFVEEYLRDVVCQRFPFSDKEKNKLTFEVVNLARNLIYFGFYNFSDLLRLTKILLAILDCVHVTTIFPISKMPKGDESKGNDEVEKLKSSNVMRSIHGVGELMTQVVLRGGGFLPMAPMAAAPEGNVKQAEPEKEDIMVMDTKLKIIEILQFILNVRLDYRISCLLCIFKREFDESNSQTSETSSGNSSQEGPSNVPGALDFEHIEEQAEGIFGGRKENTPLDLDDHGGRTFLRVLLHLTMHDYPPLVSGALQLLFRHFSQRQEVLQAFKQVQLLVTSQDVDNYKQIKQDLDQLRSIVEKSELWVYKGQGPDETMDGASGENGHKKAEDGNNKSQKHESTSSYNYRVVKEILIRLSKLCVQEGATVRKSRKQQQRLLRNMGAHAVVLELLQIPYEKAEDTKMQEIMRLAHEFLQNFCAGNQQNQALLHKHINLFLNPGPSYNDLKFTVQNQKGLMNCRVIQLVNSGEDVLVFYNDRASFQTLIQMMRSERDRMDENSPLMYHIHLVELLAVCTEGKNVYTEIKCNSLLPLDDIVRVVTHEDCLPEVKIAYINFLNHCYVDTEVEMKEIYTSNHMWKLFENFLVDICRVSLHNTSDRKHADSVLEKYVTEIVMSIVTTFFSSPFSDQSTTLQGGRPTRQPVFVQLLQGVFRVYHCNWLAPSQKASVESCIRVLSDVAKSRAIAIPVDLDSQVNNLFLKSHNIVQKTAMNWRLSARNAARRDSVLAASRDYRNIIERLQDIVSALEDRLRPLVQAELSVLVDVLHRPELLFPENTDARRKCESGGFICKLIKHTKQLLEENEEKLCIKVLQTLREMMTKDRGYGEKLISIDELDNAECLLTVALKVAFLRVEASPPLRQLEDHKRGEALRQILVNRYYGNIRPSGRRESLTSFGNGPLSPGGPSKPGGGGRGGSGSGSMSRGEMSLAEVQCHLDKEGASNLVIDLIMNATSDRVFHESILLAIALLEGGNTTIQHSFFCRLTEDKKSEKFFKVFYDRMKVAQQEIKATVTVNTTLTAGACLVAKEPAPQITEEARDQLLDASAATRKAFSTFRREADPDDHYQASGRGPARRTAQDDWEMSAVITIMQPILRFLQLLCENHNRDLQNFLRCQNNKTNYNLVCETLQFLDCICGSTTGGLGLLGLYINEKNVALINQTLESLTEYCQGPCHENQNCIATHESNGIDIITALILNDINPLGKKRMDLVLELKNNASKLLLAIMESRHDSENAERILYNMRPKELVEVIKKAYLQGEVEFEDGENGEDGAASPRNVGHNIYILAHQLARHNKELQSMLKPGGQVDGDEALEFYAKHTAQIEVRCVPPPVPAIWREFLTRAAEDQDLLLRSEDLFNEMNWQKKLRAQPVLYWCARNMSVWSSISFNLAVLMNLLVAFFYPFKGVRGGTLEPHWSGLLWTAMLISLAIVIALPKPHGIRALIASTILRLIFSVGLQPTLFLLGAFNVCNKIIFLMSFVGNCGTFTRGYRAMVLDVEFLYHLLYLLICAMGLFVHEFFYSLLLFDLVYREETLLNVIKSVTRNGRSIILTAVLALILVYLFSIVGYLFFKDDFILEVDRLPNETAVPEAGESLANELLFSDVCRVETGENCSSPAPREELAPVEETEQDKEHTCETLLMCIVTVLSHGLRSGGGVGDVLRKPSKEEPLFAARVIYDLLFFFMVIIIVLNLIFGVIIDTFADLRSEKQKKEEILKTTCFICGLERDKFDNKTVTFEEHIKEEHNMWHYLCFIVLVKVKDSTEYTGPESYVAEMIKERNLDWFPRMRAMSLVSSDSEGEQNELRNLQEKLESTMKLVTNLSGQLSELKDQMTEQRKQKQRIGLLGHPPHMNVNPQQPA</sequence>
<keyword evidence="14 19" id="KW-0675">Receptor</keyword>
<dbReference type="InterPro" id="IPR035910">
    <property type="entry name" value="RyR/IP3R_RIH_dom_sf"/>
</dbReference>
<dbReference type="EMBL" id="ABDC03028764">
    <property type="status" value="NOT_ANNOTATED_CDS"/>
    <property type="molecule type" value="Genomic_DNA"/>
</dbReference>
<dbReference type="GO" id="GO:0019904">
    <property type="term" value="F:protein domain specific binding"/>
    <property type="evidence" value="ECO:0007669"/>
    <property type="project" value="Ensembl"/>
</dbReference>
<feature type="transmembrane region" description="Helical" evidence="19">
    <location>
        <begin position="2145"/>
        <end position="2167"/>
    </location>
</feature>
<feature type="domain" description="MIR" evidence="21">
    <location>
        <begin position="75"/>
        <end position="129"/>
    </location>
</feature>
<feature type="region of interest" description="Disordered" evidence="20">
    <location>
        <begin position="949"/>
        <end position="970"/>
    </location>
</feature>
<evidence type="ECO:0000256" key="19">
    <source>
        <dbReference type="RuleBase" id="RU368044"/>
    </source>
</evidence>
<keyword evidence="5 19" id="KW-0109">Calcium transport</keyword>
<evidence type="ECO:0000256" key="6">
    <source>
        <dbReference type="ARBA" id="ARBA00022673"/>
    </source>
</evidence>
<dbReference type="GO" id="GO:0035091">
    <property type="term" value="F:phosphatidylinositol binding"/>
    <property type="evidence" value="ECO:0007669"/>
    <property type="project" value="Ensembl"/>
</dbReference>
<dbReference type="Ensembl" id="ENSMICT00000004691.3">
    <property type="protein sequence ID" value="ENSMICP00000004274.3"/>
    <property type="gene ID" value="ENSMICG00000004656.3"/>
</dbReference>
<dbReference type="GO" id="GO:0098685">
    <property type="term" value="C:Schaffer collateral - CA1 synapse"/>
    <property type="evidence" value="ECO:0007669"/>
    <property type="project" value="Ensembl"/>
</dbReference>
<dbReference type="GO" id="GO:0005955">
    <property type="term" value="C:calcineurin complex"/>
    <property type="evidence" value="ECO:0007669"/>
    <property type="project" value="Ensembl"/>
</dbReference>
<dbReference type="GO" id="GO:0016529">
    <property type="term" value="C:sarcoplasmic reticulum"/>
    <property type="evidence" value="ECO:0007669"/>
    <property type="project" value="Ensembl"/>
</dbReference>
<keyword evidence="17" id="KW-0968">Cytoplasmic vesicle</keyword>
<evidence type="ECO:0000256" key="14">
    <source>
        <dbReference type="ARBA" id="ARBA00023170"/>
    </source>
</evidence>
<reference evidence="22" key="1">
    <citation type="submission" date="2016-12" db="EMBL/GenBank/DDBJ databases">
        <title>Mouse lemur reference genome and diversity panel.</title>
        <authorList>
            <person name="Harris R."/>
            <person name="Larsen P."/>
            <person name="Liu Y."/>
            <person name="Hughes D.S."/>
            <person name="Murali S."/>
            <person name="Raveendran M."/>
            <person name="Korchina V."/>
            <person name="Wang M."/>
            <person name="Jhangiani S."/>
            <person name="Bandaranaike D."/>
            <person name="Bellair M."/>
            <person name="Blankenburg K."/>
            <person name="Chao H."/>
            <person name="Dahdouli M."/>
            <person name="Dinh H."/>
            <person name="Doddapaneni H."/>
            <person name="English A."/>
            <person name="Firestine M."/>
            <person name="Gnanaolivu R."/>
            <person name="Gross S."/>
            <person name="Hernandez B."/>
            <person name="Javaid M."/>
            <person name="Jayaseelan J."/>
            <person name="Jones J."/>
            <person name="Khan Z."/>
            <person name="Kovar C."/>
            <person name="Kurapati P."/>
            <person name="Le B."/>
            <person name="Lee S."/>
            <person name="Li M."/>
            <person name="Mathew T."/>
            <person name="Narasimhan A."/>
            <person name="Ngo D."/>
            <person name="Nguyen L."/>
            <person name="Okwuonu G."/>
            <person name="Ongeri F."/>
            <person name="Osuji N."/>
            <person name="Pu L.-L."/>
            <person name="Puazo M."/>
            <person name="Quiroz J."/>
            <person name="Raj R."/>
            <person name="Rajbhandari K."/>
            <person name="Reid J.G."/>
            <person name="Santibanez J."/>
            <person name="Sexton D."/>
            <person name="Skinner E."/>
            <person name="Vee V."/>
            <person name="Weissenberger G."/>
            <person name="Wu Y."/>
            <person name="Xin Y."/>
            <person name="Han Y."/>
            <person name="Campbell C."/>
            <person name="Brown A."/>
            <person name="Sullivan B."/>
            <person name="Shelton J."/>
            <person name="Brown S."/>
            <person name="Dudchenko O."/>
            <person name="Machol I."/>
            <person name="Durand N."/>
            <person name="Shamim M."/>
            <person name="Lieberman A."/>
            <person name="Muzny D.M."/>
            <person name="Richards S."/>
            <person name="Yoder A."/>
            <person name="Worley K.C."/>
            <person name="Rogers J."/>
            <person name="Gibbs R.A."/>
        </authorList>
    </citation>
    <scope>NUCLEOTIDE SEQUENCE [LARGE SCALE GENOMIC DNA]</scope>
</reference>
<evidence type="ECO:0000256" key="1">
    <source>
        <dbReference type="ARBA" id="ARBA00004477"/>
    </source>
</evidence>
<feature type="region of interest" description="Disordered" evidence="20">
    <location>
        <begin position="2591"/>
        <end position="2620"/>
    </location>
</feature>
<dbReference type="Pfam" id="PF08454">
    <property type="entry name" value="RIH_assoc"/>
    <property type="match status" value="1"/>
</dbReference>
<feature type="compositionally biased region" description="Gly residues" evidence="20">
    <location>
        <begin position="1674"/>
        <end position="1686"/>
    </location>
</feature>
<evidence type="ECO:0000256" key="18">
    <source>
        <dbReference type="ARBA" id="ARBA00036634"/>
    </source>
</evidence>
<dbReference type="GO" id="GO:0005637">
    <property type="term" value="C:nuclear inner membrane"/>
    <property type="evidence" value="ECO:0007669"/>
    <property type="project" value="Ensembl"/>
</dbReference>
<feature type="transmembrane region" description="Helical" evidence="19">
    <location>
        <begin position="2311"/>
        <end position="2333"/>
    </location>
</feature>
<dbReference type="InterPro" id="IPR016093">
    <property type="entry name" value="MIR_motif"/>
</dbReference>
<dbReference type="InterPro" id="IPR005821">
    <property type="entry name" value="Ion_trans_dom"/>
</dbReference>
<dbReference type="InterPro" id="IPR000493">
    <property type="entry name" value="InsP3_rcpt"/>
</dbReference>